<keyword evidence="2" id="KW-0547">Nucleotide-binding</keyword>
<evidence type="ECO:0000259" key="4">
    <source>
        <dbReference type="PROSITE" id="PS00662"/>
    </source>
</evidence>
<dbReference type="STRING" id="568899.SAMN05192534_106110"/>
<dbReference type="NCBIfam" id="NF041000">
    <property type="entry name" value="ATPase_ComGA"/>
    <property type="match status" value="1"/>
</dbReference>
<dbReference type="Gene3D" id="3.30.450.90">
    <property type="match status" value="1"/>
</dbReference>
<dbReference type="Gene3D" id="3.40.50.300">
    <property type="entry name" value="P-loop containing nucleotide triphosphate hydrolases"/>
    <property type="match status" value="1"/>
</dbReference>
<dbReference type="CDD" id="cd01129">
    <property type="entry name" value="PulE-GspE-like"/>
    <property type="match status" value="1"/>
</dbReference>
<organism evidence="5 6">
    <name type="scientific">Alteribacillus persepolensis</name>
    <dbReference type="NCBI Taxonomy" id="568899"/>
    <lineage>
        <taxon>Bacteria</taxon>
        <taxon>Bacillati</taxon>
        <taxon>Bacillota</taxon>
        <taxon>Bacilli</taxon>
        <taxon>Bacillales</taxon>
        <taxon>Bacillaceae</taxon>
        <taxon>Alteribacillus</taxon>
    </lineage>
</organism>
<evidence type="ECO:0000313" key="5">
    <source>
        <dbReference type="EMBL" id="SDH49865.1"/>
    </source>
</evidence>
<feature type="domain" description="Bacterial type II secretion system protein E" evidence="4">
    <location>
        <begin position="204"/>
        <end position="218"/>
    </location>
</feature>
<dbReference type="InterPro" id="IPR001482">
    <property type="entry name" value="T2SS/T4SS_dom"/>
</dbReference>
<dbReference type="InterPro" id="IPR027417">
    <property type="entry name" value="P-loop_NTPase"/>
</dbReference>
<evidence type="ECO:0000313" key="6">
    <source>
        <dbReference type="Proteomes" id="UP000199163"/>
    </source>
</evidence>
<dbReference type="GO" id="GO:0005886">
    <property type="term" value="C:plasma membrane"/>
    <property type="evidence" value="ECO:0007669"/>
    <property type="project" value="TreeGrafter"/>
</dbReference>
<protein>
    <submittedName>
        <fullName evidence="5">Competence-related pilin export protein ComGA</fullName>
    </submittedName>
</protein>
<keyword evidence="6" id="KW-1185">Reference proteome</keyword>
<dbReference type="PROSITE" id="PS00662">
    <property type="entry name" value="T2SP_E"/>
    <property type="match status" value="1"/>
</dbReference>
<keyword evidence="3" id="KW-0067">ATP-binding</keyword>
<dbReference type="SUPFAM" id="SSF52540">
    <property type="entry name" value="P-loop containing nucleoside triphosphate hydrolases"/>
    <property type="match status" value="1"/>
</dbReference>
<proteinExistence type="inferred from homology"/>
<dbReference type="AlphaFoldDB" id="A0A1G8CWK3"/>
<dbReference type="EMBL" id="FNDK01000006">
    <property type="protein sequence ID" value="SDH49865.1"/>
    <property type="molecule type" value="Genomic_DNA"/>
</dbReference>
<name>A0A1G8CWK3_9BACI</name>
<dbReference type="GO" id="GO:0016887">
    <property type="term" value="F:ATP hydrolysis activity"/>
    <property type="evidence" value="ECO:0007669"/>
    <property type="project" value="TreeGrafter"/>
</dbReference>
<accession>A0A1G8CWK3</accession>
<dbReference type="RefSeq" id="WP_091272463.1">
    <property type="nucleotide sequence ID" value="NZ_FNDK01000006.1"/>
</dbReference>
<evidence type="ECO:0000256" key="3">
    <source>
        <dbReference type="ARBA" id="ARBA00022840"/>
    </source>
</evidence>
<comment type="similarity">
    <text evidence="1">Belongs to the GSP E family.</text>
</comment>
<evidence type="ECO:0000256" key="1">
    <source>
        <dbReference type="ARBA" id="ARBA00006611"/>
    </source>
</evidence>
<sequence>MSNIEWESTTLIERALALYATDIHFHPHEKYTSLFFRLRGKLQLMQTLKKREAERLIAHFKFRAGMDIGEQRRPQSGSMTMKHTSLPVNLRFSTVPSYFHESLSIRILPQTSFLTLSSLSFVRPVINHFKQLLGYSHGLIIVTGPTGSGKTTTLYTLMKTHQRMYHSRVISIEDPIEIRSADFIQTQVNNKAGLTYAEMLKASLRHDPDLLMVGEIRDKETAELAIRAALTGHLVLTTMHAHSPQGAIQRLFDFGFTPQDLKETLRCIASQTLKQRYCPLCQQENVSPFCTHLGSSSRIALFDILSETLLQHSIDEPNHMSLSFSMGGQMKKGTALGLFKSDEERKKQ</sequence>
<dbReference type="PANTHER" id="PTHR30258:SF2">
    <property type="entry name" value="COMG OPERON PROTEIN 1"/>
    <property type="match status" value="1"/>
</dbReference>
<dbReference type="GO" id="GO:0005524">
    <property type="term" value="F:ATP binding"/>
    <property type="evidence" value="ECO:0007669"/>
    <property type="project" value="UniProtKB-KW"/>
</dbReference>
<dbReference type="OrthoDB" id="9808272at2"/>
<gene>
    <name evidence="5" type="ORF">SAMN05192534_106110</name>
</gene>
<dbReference type="InterPro" id="IPR047667">
    <property type="entry name" value="ATPase_ComGA"/>
</dbReference>
<dbReference type="PANTHER" id="PTHR30258">
    <property type="entry name" value="TYPE II SECRETION SYSTEM PROTEIN GSPE-RELATED"/>
    <property type="match status" value="1"/>
</dbReference>
<dbReference type="Proteomes" id="UP000199163">
    <property type="component" value="Unassembled WGS sequence"/>
</dbReference>
<dbReference type="Pfam" id="PF00437">
    <property type="entry name" value="T2SSE"/>
    <property type="match status" value="1"/>
</dbReference>
<evidence type="ECO:0000256" key="2">
    <source>
        <dbReference type="ARBA" id="ARBA00022741"/>
    </source>
</evidence>
<reference evidence="5 6" key="1">
    <citation type="submission" date="2016-10" db="EMBL/GenBank/DDBJ databases">
        <authorList>
            <person name="de Groot N.N."/>
        </authorList>
    </citation>
    <scope>NUCLEOTIDE SEQUENCE [LARGE SCALE GENOMIC DNA]</scope>
    <source>
        <strain evidence="5 6">DSM 21632</strain>
    </source>
</reference>